<evidence type="ECO:0000313" key="3">
    <source>
        <dbReference type="Proteomes" id="UP001589789"/>
    </source>
</evidence>
<evidence type="ECO:0000259" key="1">
    <source>
        <dbReference type="Pfam" id="PF01370"/>
    </source>
</evidence>
<organism evidence="2 3">
    <name type="scientific">Muricoccus vinaceus</name>
    <dbReference type="NCBI Taxonomy" id="424704"/>
    <lineage>
        <taxon>Bacteria</taxon>
        <taxon>Pseudomonadati</taxon>
        <taxon>Pseudomonadota</taxon>
        <taxon>Alphaproteobacteria</taxon>
        <taxon>Acetobacterales</taxon>
        <taxon>Roseomonadaceae</taxon>
        <taxon>Muricoccus</taxon>
    </lineage>
</organism>
<dbReference type="Pfam" id="PF01370">
    <property type="entry name" value="Epimerase"/>
    <property type="match status" value="1"/>
</dbReference>
<dbReference type="Gene3D" id="3.40.50.720">
    <property type="entry name" value="NAD(P)-binding Rossmann-like Domain"/>
    <property type="match status" value="1"/>
</dbReference>
<dbReference type="PANTHER" id="PTHR43245">
    <property type="entry name" value="BIFUNCTIONAL POLYMYXIN RESISTANCE PROTEIN ARNA"/>
    <property type="match status" value="1"/>
</dbReference>
<dbReference type="RefSeq" id="WP_377050824.1">
    <property type="nucleotide sequence ID" value="NZ_JBHLVZ010000032.1"/>
</dbReference>
<comment type="caution">
    <text evidence="2">The sequence shown here is derived from an EMBL/GenBank/DDBJ whole genome shotgun (WGS) entry which is preliminary data.</text>
</comment>
<keyword evidence="3" id="KW-1185">Reference proteome</keyword>
<protein>
    <submittedName>
        <fullName evidence="2">NAD-dependent epimerase/dehydratase family protein</fullName>
    </submittedName>
</protein>
<proteinExistence type="predicted"/>
<feature type="domain" description="NAD-dependent epimerase/dehydratase" evidence="1">
    <location>
        <begin position="22"/>
        <end position="249"/>
    </location>
</feature>
<accession>A0ABV6IUX6</accession>
<sequence>MMSHDVMPLPVEYEALRGKRCLVTGAAGFIGGALFRRLVSYGIDVTGTVLLPSEAEELRREGLRAAVLDLSADNNWDEMLRGAQVVFNIAAMFQETEQSEDMYDKVDHRGALRLAETALRMGAERFVHCSTVGVHGHVKEVPATEATALNPMDLYHRTKLAGEVAILDLARRTSPSQMAITAIRPAMVYGPGDRRMLKLFKTILDGRFVMVGSGQAWTHLGHVEDNVDAFLLGAVAPARAVHGEAFNIASAEPMRLRELVELIAREGGVQPPRLRVPLAPVWAAGVVAEVLCRPFKVRPPLSRRRVGFFTHDRAFDLTKAKQRLGYRSQWAHPEGVRNTIAWYQERKLVAPRSR</sequence>
<dbReference type="SUPFAM" id="SSF51735">
    <property type="entry name" value="NAD(P)-binding Rossmann-fold domains"/>
    <property type="match status" value="1"/>
</dbReference>
<dbReference type="EMBL" id="JBHLVZ010000032">
    <property type="protein sequence ID" value="MFC0386398.1"/>
    <property type="molecule type" value="Genomic_DNA"/>
</dbReference>
<reference evidence="2 3" key="1">
    <citation type="submission" date="2024-09" db="EMBL/GenBank/DDBJ databases">
        <authorList>
            <person name="Sun Q."/>
            <person name="Mori K."/>
        </authorList>
    </citation>
    <scope>NUCLEOTIDE SEQUENCE [LARGE SCALE GENOMIC DNA]</scope>
    <source>
        <strain evidence="2 3">CCM 7468</strain>
    </source>
</reference>
<dbReference type="InterPro" id="IPR001509">
    <property type="entry name" value="Epimerase_deHydtase"/>
</dbReference>
<dbReference type="Proteomes" id="UP001589789">
    <property type="component" value="Unassembled WGS sequence"/>
</dbReference>
<dbReference type="InterPro" id="IPR036291">
    <property type="entry name" value="NAD(P)-bd_dom_sf"/>
</dbReference>
<gene>
    <name evidence="2" type="ORF">ACFFIC_12730</name>
</gene>
<dbReference type="InterPro" id="IPR050177">
    <property type="entry name" value="Lipid_A_modif_metabolic_enz"/>
</dbReference>
<name>A0ABV6IUX6_9PROT</name>
<evidence type="ECO:0000313" key="2">
    <source>
        <dbReference type="EMBL" id="MFC0386398.1"/>
    </source>
</evidence>